<keyword evidence="3" id="KW-1185">Reference proteome</keyword>
<evidence type="ECO:0000259" key="1">
    <source>
        <dbReference type="Pfam" id="PF19569"/>
    </source>
</evidence>
<name>A0A4U3KTS8_9BACT</name>
<gene>
    <name evidence="2" type="ORF">FC093_21295</name>
</gene>
<dbReference type="SUPFAM" id="SSF55961">
    <property type="entry name" value="Bet v1-like"/>
    <property type="match status" value="1"/>
</dbReference>
<dbReference type="EMBL" id="SZQL01000026">
    <property type="protein sequence ID" value="TKK64914.1"/>
    <property type="molecule type" value="Genomic_DNA"/>
</dbReference>
<dbReference type="RefSeq" id="WP_137263843.1">
    <property type="nucleotide sequence ID" value="NZ_SZQL01000026.1"/>
</dbReference>
<evidence type="ECO:0000313" key="3">
    <source>
        <dbReference type="Proteomes" id="UP000305848"/>
    </source>
</evidence>
<dbReference type="InterPro" id="IPR023393">
    <property type="entry name" value="START-like_dom_sf"/>
</dbReference>
<organism evidence="2 3">
    <name type="scientific">Ilyomonas limi</name>
    <dbReference type="NCBI Taxonomy" id="2575867"/>
    <lineage>
        <taxon>Bacteria</taxon>
        <taxon>Pseudomonadati</taxon>
        <taxon>Bacteroidota</taxon>
        <taxon>Chitinophagia</taxon>
        <taxon>Chitinophagales</taxon>
        <taxon>Chitinophagaceae</taxon>
        <taxon>Ilyomonas</taxon>
    </lineage>
</organism>
<dbReference type="InterPro" id="IPR045736">
    <property type="entry name" value="START_2"/>
</dbReference>
<sequence length="126" mass="15067">MAKKQLYTLEYPVRCSPQILYEFLATPSGLGEWFADKVDERDGVFSFSWNGSVEKAQQLEHEQDKYVRYRWLTAPKDEYFEFRIEKTEITNQTILVIKDFAEKGEIKDQTQLWEYQVKELFHRLGS</sequence>
<feature type="domain" description="START-like" evidence="1">
    <location>
        <begin position="1"/>
        <end position="125"/>
    </location>
</feature>
<accession>A0A4U3KTS8</accession>
<protein>
    <submittedName>
        <fullName evidence="2">ATPase</fullName>
    </submittedName>
</protein>
<dbReference type="AlphaFoldDB" id="A0A4U3KTS8"/>
<evidence type="ECO:0000313" key="2">
    <source>
        <dbReference type="EMBL" id="TKK64914.1"/>
    </source>
</evidence>
<proteinExistence type="predicted"/>
<dbReference type="OrthoDB" id="667567at2"/>
<dbReference type="Gene3D" id="3.30.530.20">
    <property type="match status" value="1"/>
</dbReference>
<comment type="caution">
    <text evidence="2">The sequence shown here is derived from an EMBL/GenBank/DDBJ whole genome shotgun (WGS) entry which is preliminary data.</text>
</comment>
<reference evidence="2 3" key="1">
    <citation type="submission" date="2019-05" db="EMBL/GenBank/DDBJ databases">
        <title>Panacibacter sp. strain 17mud1-8 Genome sequencing and assembly.</title>
        <authorList>
            <person name="Chhetri G."/>
        </authorList>
    </citation>
    <scope>NUCLEOTIDE SEQUENCE [LARGE SCALE GENOMIC DNA]</scope>
    <source>
        <strain evidence="2 3">17mud1-8</strain>
    </source>
</reference>
<dbReference type="Pfam" id="PF19569">
    <property type="entry name" value="START_2"/>
    <property type="match status" value="1"/>
</dbReference>
<dbReference type="Proteomes" id="UP000305848">
    <property type="component" value="Unassembled WGS sequence"/>
</dbReference>